<dbReference type="Gene3D" id="3.30.300.130">
    <property type="entry name" value="Fe-S cluster assembly (FSCA)"/>
    <property type="match status" value="1"/>
</dbReference>
<accession>A0A410P2I6</accession>
<name>A0A410P2I6_VELA1</name>
<feature type="domain" description="NIF system FeS cluster assembly NifU C-terminal" evidence="2">
    <location>
        <begin position="7"/>
        <end position="72"/>
    </location>
</feature>
<dbReference type="GO" id="GO:0005506">
    <property type="term" value="F:iron ion binding"/>
    <property type="evidence" value="ECO:0007669"/>
    <property type="project" value="InterPro"/>
</dbReference>
<dbReference type="OrthoDB" id="9798220at2"/>
<dbReference type="GO" id="GO:0051536">
    <property type="term" value="F:iron-sulfur cluster binding"/>
    <property type="evidence" value="ECO:0007669"/>
    <property type="project" value="InterPro"/>
</dbReference>
<dbReference type="SUPFAM" id="SSF117916">
    <property type="entry name" value="Fe-S cluster assembly (FSCA) domain-like"/>
    <property type="match status" value="1"/>
</dbReference>
<protein>
    <submittedName>
        <fullName evidence="3">NifU-like domain protein</fullName>
    </submittedName>
</protein>
<keyword evidence="4" id="KW-1185">Reference proteome</keyword>
<reference evidence="3 4" key="1">
    <citation type="submission" date="2017-01" db="EMBL/GenBank/DDBJ databases">
        <title>First insights into the biology of 'candidatus Vampirococcus archaeovorus'.</title>
        <authorList>
            <person name="Kizina J."/>
            <person name="Jordan S."/>
            <person name="Stueber K."/>
            <person name="Reinhardt R."/>
            <person name="Harder J."/>
        </authorList>
    </citation>
    <scope>NUCLEOTIDE SEQUENCE [LARGE SCALE GENOMIC DNA]</scope>
    <source>
        <strain evidence="3 4">LiM</strain>
    </source>
</reference>
<gene>
    <name evidence="3" type="ORF">BU251_00345</name>
</gene>
<dbReference type="GO" id="GO:0016226">
    <property type="term" value="P:iron-sulfur cluster assembly"/>
    <property type="evidence" value="ECO:0007669"/>
    <property type="project" value="InterPro"/>
</dbReference>
<comment type="similarity">
    <text evidence="1">Belongs to the NifU family.</text>
</comment>
<dbReference type="AlphaFoldDB" id="A0A410P2I6"/>
<dbReference type="KEGG" id="vai:BU251_00345"/>
<evidence type="ECO:0000259" key="2">
    <source>
        <dbReference type="Pfam" id="PF01106"/>
    </source>
</evidence>
<evidence type="ECO:0000256" key="1">
    <source>
        <dbReference type="ARBA" id="ARBA00006420"/>
    </source>
</evidence>
<dbReference type="InterPro" id="IPR001075">
    <property type="entry name" value="NIF_FeS_clus_asmbl_NifU_C"/>
</dbReference>
<dbReference type="Pfam" id="PF01106">
    <property type="entry name" value="NifU"/>
    <property type="match status" value="1"/>
</dbReference>
<dbReference type="RefSeq" id="WP_128698931.1">
    <property type="nucleotide sequence ID" value="NZ_CP019384.1"/>
</dbReference>
<dbReference type="PANTHER" id="PTHR11178:SF1">
    <property type="entry name" value="NFU1 IRON-SULFUR CLUSTER SCAFFOLD HOMOLOG, MITOCHONDRIAL"/>
    <property type="match status" value="1"/>
</dbReference>
<sequence>MSLKEKVQEALKEVRPMLQADGGDVELISATEDGKVTLRLTGACGSCPMSQMTLKMGVERILKKKVPEVKEVLSA</sequence>
<dbReference type="Proteomes" id="UP000287243">
    <property type="component" value="Chromosome"/>
</dbReference>
<dbReference type="PANTHER" id="PTHR11178">
    <property type="entry name" value="IRON-SULFUR CLUSTER SCAFFOLD PROTEIN NFU-RELATED"/>
    <property type="match status" value="1"/>
</dbReference>
<evidence type="ECO:0000313" key="4">
    <source>
        <dbReference type="Proteomes" id="UP000287243"/>
    </source>
</evidence>
<dbReference type="InterPro" id="IPR034904">
    <property type="entry name" value="FSCA_dom_sf"/>
</dbReference>
<proteinExistence type="inferred from homology"/>
<evidence type="ECO:0000313" key="3">
    <source>
        <dbReference type="EMBL" id="QAT16298.1"/>
    </source>
</evidence>
<dbReference type="EMBL" id="CP019384">
    <property type="protein sequence ID" value="QAT16298.1"/>
    <property type="molecule type" value="Genomic_DNA"/>
</dbReference>
<organism evidence="3 4">
    <name type="scientific">Velamenicoccus archaeovorus</name>
    <dbReference type="NCBI Taxonomy" id="1930593"/>
    <lineage>
        <taxon>Bacteria</taxon>
        <taxon>Pseudomonadati</taxon>
        <taxon>Candidatus Omnitrophota</taxon>
        <taxon>Candidatus Velamenicoccus</taxon>
    </lineage>
</organism>